<reference evidence="3" key="1">
    <citation type="submission" date="2022-05" db="EMBL/GenBank/DDBJ databases">
        <title>Using nanopore sequencing to obtain complete genomes from saliva samples.</title>
        <authorList>
            <person name="Baker J.L."/>
        </authorList>
    </citation>
    <scope>NUCLEOTIDE SEQUENCE</scope>
    <source>
        <strain evidence="3">JCVI-JB-Lp32</strain>
    </source>
</reference>
<accession>A0A9E7AFX1</accession>
<name>A0A9E7AFX1_9ACTN</name>
<dbReference type="InterPro" id="IPR050256">
    <property type="entry name" value="Glycosyltransferase_2"/>
</dbReference>
<dbReference type="InterPro" id="IPR001173">
    <property type="entry name" value="Glyco_trans_2-like"/>
</dbReference>
<proteinExistence type="inferred from homology"/>
<protein>
    <submittedName>
        <fullName evidence="3">Glycosyltransferase family 2 protein</fullName>
    </submittedName>
</protein>
<evidence type="ECO:0000313" key="3">
    <source>
        <dbReference type="EMBL" id="UQF77749.1"/>
    </source>
</evidence>
<dbReference type="SUPFAM" id="SSF53448">
    <property type="entry name" value="Nucleotide-diphospho-sugar transferases"/>
    <property type="match status" value="1"/>
</dbReference>
<dbReference type="PANTHER" id="PTHR48090">
    <property type="entry name" value="UNDECAPRENYL-PHOSPHATE 4-DEOXY-4-FORMAMIDO-L-ARABINOSE TRANSFERASE-RELATED"/>
    <property type="match status" value="1"/>
</dbReference>
<feature type="domain" description="Glycosyltransferase 2-like" evidence="2">
    <location>
        <begin position="8"/>
        <end position="164"/>
    </location>
</feature>
<dbReference type="EMBL" id="CP097092">
    <property type="protein sequence ID" value="UQF77749.1"/>
    <property type="molecule type" value="Genomic_DNA"/>
</dbReference>
<dbReference type="Proteomes" id="UP000831562">
    <property type="component" value="Chromosome"/>
</dbReference>
<dbReference type="AlphaFoldDB" id="A0A9E7AFX1"/>
<sequence length="228" mass="25582">MLVRILAVVPAYNEEACIASTITELCQVAPQVDYIIINDGSADRTLDICKERGFNYLNLPVNGGLSAGFRAGMRYAKEHGYDAVVQFDSDGQHRPEYIAPMAQAMVNEGANIVIASRFVTKARGNSPREIGSKLISWLIKTSTGQTITDPTSGMRMYDRGLIETYARSFDFSPEPDTISLLMRRGAKVVEIETEMRERQGGESYLSFYNSIMYMARTCLSLLLFQWFR</sequence>
<dbReference type="PANTHER" id="PTHR48090:SF7">
    <property type="entry name" value="RFBJ PROTEIN"/>
    <property type="match status" value="1"/>
</dbReference>
<evidence type="ECO:0000313" key="4">
    <source>
        <dbReference type="Proteomes" id="UP000831562"/>
    </source>
</evidence>
<evidence type="ECO:0000259" key="2">
    <source>
        <dbReference type="Pfam" id="PF00535"/>
    </source>
</evidence>
<dbReference type="Pfam" id="PF00535">
    <property type="entry name" value="Glycos_transf_2"/>
    <property type="match status" value="1"/>
</dbReference>
<dbReference type="InterPro" id="IPR029044">
    <property type="entry name" value="Nucleotide-diphossugar_trans"/>
</dbReference>
<dbReference type="Gene3D" id="3.90.550.10">
    <property type="entry name" value="Spore Coat Polysaccharide Biosynthesis Protein SpsA, Chain A"/>
    <property type="match status" value="1"/>
</dbReference>
<organism evidence="3 4">
    <name type="scientific">Lancefieldella parvula</name>
    <dbReference type="NCBI Taxonomy" id="1382"/>
    <lineage>
        <taxon>Bacteria</taxon>
        <taxon>Bacillati</taxon>
        <taxon>Actinomycetota</taxon>
        <taxon>Coriobacteriia</taxon>
        <taxon>Coriobacteriales</taxon>
        <taxon>Atopobiaceae</taxon>
        <taxon>Lancefieldella</taxon>
    </lineage>
</organism>
<evidence type="ECO:0000256" key="1">
    <source>
        <dbReference type="ARBA" id="ARBA00006739"/>
    </source>
</evidence>
<gene>
    <name evidence="3" type="ORF">M3I19_05525</name>
</gene>
<dbReference type="CDD" id="cd04179">
    <property type="entry name" value="DPM_DPG-synthase_like"/>
    <property type="match status" value="1"/>
</dbReference>
<comment type="similarity">
    <text evidence="1">Belongs to the glycosyltransferase 2 family.</text>
</comment>